<evidence type="ECO:0000313" key="2">
    <source>
        <dbReference type="Proteomes" id="UP001296104"/>
    </source>
</evidence>
<dbReference type="AlphaFoldDB" id="A0AAI8W0D6"/>
<name>A0AAI8W0D6_9PEZI</name>
<dbReference type="EMBL" id="CAVMBE010000001">
    <property type="protein sequence ID" value="CAK3734033.1"/>
    <property type="molecule type" value="Genomic_DNA"/>
</dbReference>
<organism evidence="1 2">
    <name type="scientific">Lecanosticta acicola</name>
    <dbReference type="NCBI Taxonomy" id="111012"/>
    <lineage>
        <taxon>Eukaryota</taxon>
        <taxon>Fungi</taxon>
        <taxon>Dikarya</taxon>
        <taxon>Ascomycota</taxon>
        <taxon>Pezizomycotina</taxon>
        <taxon>Dothideomycetes</taxon>
        <taxon>Dothideomycetidae</taxon>
        <taxon>Mycosphaerellales</taxon>
        <taxon>Mycosphaerellaceae</taxon>
        <taxon>Lecanosticta</taxon>
    </lineage>
</organism>
<dbReference type="Proteomes" id="UP001296104">
    <property type="component" value="Unassembled WGS sequence"/>
</dbReference>
<accession>A0AAI8W0D6</accession>
<comment type="caution">
    <text evidence="1">The sequence shown here is derived from an EMBL/GenBank/DDBJ whole genome shotgun (WGS) entry which is preliminary data.</text>
</comment>
<gene>
    <name evidence="1" type="ORF">LECACI_7A000014</name>
</gene>
<evidence type="ECO:0008006" key="3">
    <source>
        <dbReference type="Google" id="ProtNLM"/>
    </source>
</evidence>
<sequence length="171" mass="19411">MAAKALFKDVASLLDLEPLKRDRMEEFFHDIDLDGDETIVCDKLEANLKGVHEQIATVAQEHHLHLSSRPSTQRRRPVDLGKGVHRDPEHDGLHALLCTVMPNCSQSMDKEECLKHVSSWNVPSQSMVSTENEDEEDMRMSSVWPGIERCARIGLLRDQGFCLLPMSCYNL</sequence>
<keyword evidence="2" id="KW-1185">Reference proteome</keyword>
<reference evidence="1" key="1">
    <citation type="submission" date="2023-11" db="EMBL/GenBank/DDBJ databases">
        <authorList>
            <person name="Alioto T."/>
            <person name="Alioto T."/>
            <person name="Gomez Garrido J."/>
        </authorList>
    </citation>
    <scope>NUCLEOTIDE SEQUENCE</scope>
</reference>
<evidence type="ECO:0000313" key="1">
    <source>
        <dbReference type="EMBL" id="CAK3734033.1"/>
    </source>
</evidence>
<proteinExistence type="predicted"/>
<protein>
    <recommendedName>
        <fullName evidence="3">EF-hand domain-containing protein</fullName>
    </recommendedName>
</protein>